<feature type="transmembrane region" description="Helical" evidence="2">
    <location>
        <begin position="505"/>
        <end position="531"/>
    </location>
</feature>
<dbReference type="PANTHER" id="PTHR37539">
    <property type="entry name" value="SECRETED PROTEIN-RELATED"/>
    <property type="match status" value="1"/>
</dbReference>
<dbReference type="Pfam" id="PF09995">
    <property type="entry name" value="MPAB_Lcp_cat"/>
    <property type="match status" value="1"/>
</dbReference>
<dbReference type="InterPro" id="IPR018713">
    <property type="entry name" value="MPAB/Lcp_cat_dom"/>
</dbReference>
<dbReference type="KEGG" id="ksn:43591367"/>
<protein>
    <recommendedName>
        <fullName evidence="3">ER-bound oxygenase mpaB/mpaB'/Rubber oxygenase catalytic domain-containing protein</fullName>
    </recommendedName>
</protein>
<organism evidence="4 5">
    <name type="scientific">Kwoniella shandongensis</name>
    <dbReference type="NCBI Taxonomy" id="1734106"/>
    <lineage>
        <taxon>Eukaryota</taxon>
        <taxon>Fungi</taxon>
        <taxon>Dikarya</taxon>
        <taxon>Basidiomycota</taxon>
        <taxon>Agaricomycotina</taxon>
        <taxon>Tremellomycetes</taxon>
        <taxon>Tremellales</taxon>
        <taxon>Cryptococcaceae</taxon>
        <taxon>Kwoniella</taxon>
    </lineage>
</organism>
<keyword evidence="2" id="KW-0812">Transmembrane</keyword>
<dbReference type="PANTHER" id="PTHR37539:SF1">
    <property type="entry name" value="ER-BOUND OXYGENASE MPAB_MPAB'_RUBBER OXYGENASE CATALYTIC DOMAIN-CONTAINING PROTEIN"/>
    <property type="match status" value="1"/>
</dbReference>
<evidence type="ECO:0000256" key="2">
    <source>
        <dbReference type="SAM" id="Phobius"/>
    </source>
</evidence>
<dbReference type="GO" id="GO:0016491">
    <property type="term" value="F:oxidoreductase activity"/>
    <property type="evidence" value="ECO:0007669"/>
    <property type="project" value="InterPro"/>
</dbReference>
<accession>A0AAJ8LIZ9</accession>
<feature type="region of interest" description="Disordered" evidence="1">
    <location>
        <begin position="451"/>
        <end position="489"/>
    </location>
</feature>
<keyword evidence="2" id="KW-1133">Transmembrane helix</keyword>
<dbReference type="Proteomes" id="UP000322225">
    <property type="component" value="Chromosome 5"/>
</dbReference>
<dbReference type="RefSeq" id="XP_065823337.1">
    <property type="nucleotide sequence ID" value="XM_065967265.1"/>
</dbReference>
<reference evidence="4" key="2">
    <citation type="submission" date="2024-01" db="EMBL/GenBank/DDBJ databases">
        <title>Comparative genomics of Cryptococcus and Kwoniella reveals pathogenesis evolution and contrasting modes of karyotype evolution via chromosome fusion or intercentromeric recombination.</title>
        <authorList>
            <person name="Coelho M.A."/>
            <person name="David-Palma M."/>
            <person name="Shea T."/>
            <person name="Bowers K."/>
            <person name="McGinley-Smith S."/>
            <person name="Mohammad A.W."/>
            <person name="Gnirke A."/>
            <person name="Yurkov A.M."/>
            <person name="Nowrousian M."/>
            <person name="Sun S."/>
            <person name="Cuomo C.A."/>
            <person name="Heitman J."/>
        </authorList>
    </citation>
    <scope>NUCLEOTIDE SEQUENCE</scope>
    <source>
        <strain evidence="4">CBS 12478</strain>
    </source>
</reference>
<evidence type="ECO:0000259" key="3">
    <source>
        <dbReference type="Pfam" id="PF09995"/>
    </source>
</evidence>
<name>A0AAJ8LIZ9_9TREE</name>
<proteinExistence type="predicted"/>
<sequence>MFTSLVVGDPPSASSSDYTIITHGDQLEDLKPEALISPLGDYYMEWDELCLPPSKLEPWRHEGDDLCDSVVRALNLRPGQDGLQILLDHLVLPKEKQAECVITFWNQISKSPPEPLSAFLESDDDATPSDAIRSCNRHLPPSVAAGQAVFWRYSAQILSALMHFSLAAGFSAERIVGVLRETNYLTGDAKDKTYRRLLETTQAIFDYMNDLTPVTGVGWKSTIRVRMLHSSVRVRLRDKKGLKNKYDEKVDGVPINQEDLLATLGSFAIAPLWSLRKSGIHLTEEEEAAYVAVWRHIGYYLGISPSRLATHYTGPKIVNNASKLFSCVTMHLFSFDLEFDDYRATSTYRILASVAERPPRKTKIEKHLAISRFLIGDKLADKLLIPPTSRWIAAEMRVARSIDWALFSFGQVYTQRWEVERVTITKLLVTMIVCWQLGVKRTKFTIKTFGGDKSKPPPIENGDSKVDITEEEEEKDNISPNADDDDLDASVPMGPVAGKRIIRRWQWLLAEMAGVVLAPVGLALASTYWLFKGR</sequence>
<feature type="domain" description="ER-bound oxygenase mpaB/mpaB'/Rubber oxygenase catalytic" evidence="3">
    <location>
        <begin position="151"/>
        <end position="397"/>
    </location>
</feature>
<evidence type="ECO:0000313" key="4">
    <source>
        <dbReference type="EMBL" id="WWD18797.1"/>
    </source>
</evidence>
<evidence type="ECO:0000256" key="1">
    <source>
        <dbReference type="SAM" id="MobiDB-lite"/>
    </source>
</evidence>
<dbReference type="AlphaFoldDB" id="A0AAJ8LIZ9"/>
<dbReference type="InterPro" id="IPR037473">
    <property type="entry name" value="Lcp-like"/>
</dbReference>
<dbReference type="GeneID" id="43591367"/>
<keyword evidence="5" id="KW-1185">Reference proteome</keyword>
<gene>
    <name evidence="4" type="ORF">CI109_103252</name>
</gene>
<reference evidence="4" key="1">
    <citation type="submission" date="2017-08" db="EMBL/GenBank/DDBJ databases">
        <authorList>
            <person name="Cuomo C."/>
            <person name="Billmyre B."/>
            <person name="Heitman J."/>
        </authorList>
    </citation>
    <scope>NUCLEOTIDE SEQUENCE</scope>
    <source>
        <strain evidence="4">CBS 12478</strain>
    </source>
</reference>
<dbReference type="EMBL" id="CP144055">
    <property type="protein sequence ID" value="WWD18797.1"/>
    <property type="molecule type" value="Genomic_DNA"/>
</dbReference>
<evidence type="ECO:0000313" key="5">
    <source>
        <dbReference type="Proteomes" id="UP000322225"/>
    </source>
</evidence>
<keyword evidence="2" id="KW-0472">Membrane</keyword>